<dbReference type="InterPro" id="IPR029044">
    <property type="entry name" value="Nucleotide-diphossugar_trans"/>
</dbReference>
<evidence type="ECO:0000256" key="4">
    <source>
        <dbReference type="ARBA" id="ARBA00022679"/>
    </source>
</evidence>
<feature type="transmembrane region" description="Helical" evidence="7">
    <location>
        <begin position="331"/>
        <end position="350"/>
    </location>
</feature>
<dbReference type="Gene3D" id="3.90.550.10">
    <property type="entry name" value="Spore Coat Polysaccharide Biosynthesis Protein SpsA, Chain A"/>
    <property type="match status" value="1"/>
</dbReference>
<feature type="region of interest" description="Disordered" evidence="6">
    <location>
        <begin position="426"/>
        <end position="454"/>
    </location>
</feature>
<name>A0A511H5J0_9BACT</name>
<dbReference type="EMBL" id="BJVY01000002">
    <property type="protein sequence ID" value="GEL68787.1"/>
    <property type="molecule type" value="Genomic_DNA"/>
</dbReference>
<dbReference type="CDD" id="cd06423">
    <property type="entry name" value="CESA_like"/>
    <property type="match status" value="1"/>
</dbReference>
<dbReference type="GO" id="GO:0085029">
    <property type="term" value="P:extracellular matrix assembly"/>
    <property type="evidence" value="ECO:0007669"/>
    <property type="project" value="TreeGrafter"/>
</dbReference>
<sequence>MAHTVAPANLSLARVGVRSGGWGRDEGGSWRDGGQGRMELFPIQLLFMVVLMNRYVLGPLLRRLKGRKFDRVDDTYLPRVAIVIPLFNEGEGIYHGVRSLLEQDYPSHLLQIVVVDDCSKDDSYAWALKAAEGNPNVIVMRNPENMGKRKGINRAVKAATDAEIIVSVDSDVIVDKAAVRQLVRRFVSPRIAAVGGRTYVTNRHQNWMTRMIEIKFHFAQEWLKDLERSFRQVMCLSGCLTAYRRHVLLELEPILEARAIAGIPIKYGEDRFLTRQIVKHDYETVYTLDAFCFTAAPSTLAGYFSQQLRWRRSNLVDLLGGLSHAWRLHPVVAVHYVSQLALLLSYPLVIVHNVLTGEFWDILAFHFLVIGLLGVIYRIETRHLPADRRVHGASFLPMALLMPVTYALFTPLALLTLDSGSWETRGSASAAPETSPVDSGGRFPPTHAGEGTTP</sequence>
<evidence type="ECO:0000256" key="6">
    <source>
        <dbReference type="SAM" id="MobiDB-lite"/>
    </source>
</evidence>
<feature type="transmembrane region" description="Helical" evidence="7">
    <location>
        <begin position="362"/>
        <end position="380"/>
    </location>
</feature>
<proteinExistence type="predicted"/>
<keyword evidence="7" id="KW-0812">Transmembrane</keyword>
<evidence type="ECO:0000256" key="1">
    <source>
        <dbReference type="ARBA" id="ARBA00004236"/>
    </source>
</evidence>
<reference evidence="8 9" key="1">
    <citation type="submission" date="2019-07" db="EMBL/GenBank/DDBJ databases">
        <title>Whole genome shotgun sequence of Myxococcus virescens NBRC 100334.</title>
        <authorList>
            <person name="Hosoyama A."/>
            <person name="Uohara A."/>
            <person name="Ohji S."/>
            <person name="Ichikawa N."/>
        </authorList>
    </citation>
    <scope>NUCLEOTIDE SEQUENCE [LARGE SCALE GENOMIC DNA]</scope>
    <source>
        <strain evidence="8 9">NBRC 100334</strain>
    </source>
</reference>
<dbReference type="SUPFAM" id="SSF53448">
    <property type="entry name" value="Nucleotide-diphospho-sugar transferases"/>
    <property type="match status" value="1"/>
</dbReference>
<evidence type="ECO:0000313" key="9">
    <source>
        <dbReference type="Proteomes" id="UP000321224"/>
    </source>
</evidence>
<dbReference type="Proteomes" id="UP000321224">
    <property type="component" value="Unassembled WGS sequence"/>
</dbReference>
<keyword evidence="5 7" id="KW-0472">Membrane</keyword>
<evidence type="ECO:0000313" key="8">
    <source>
        <dbReference type="EMBL" id="GEL68787.1"/>
    </source>
</evidence>
<dbReference type="PANTHER" id="PTHR22913">
    <property type="entry name" value="HYALURONAN SYNTHASE"/>
    <property type="match status" value="1"/>
</dbReference>
<evidence type="ECO:0000256" key="7">
    <source>
        <dbReference type="SAM" id="Phobius"/>
    </source>
</evidence>
<keyword evidence="3" id="KW-0328">Glycosyltransferase</keyword>
<accession>A0A511H5J0</accession>
<feature type="transmembrane region" description="Helical" evidence="7">
    <location>
        <begin position="40"/>
        <end position="61"/>
    </location>
</feature>
<dbReference type="Pfam" id="PF13641">
    <property type="entry name" value="Glyco_tranf_2_3"/>
    <property type="match status" value="1"/>
</dbReference>
<dbReference type="GO" id="GO:0005886">
    <property type="term" value="C:plasma membrane"/>
    <property type="evidence" value="ECO:0007669"/>
    <property type="project" value="UniProtKB-SubCell"/>
</dbReference>
<evidence type="ECO:0000256" key="5">
    <source>
        <dbReference type="ARBA" id="ARBA00023136"/>
    </source>
</evidence>
<organism evidence="8 9">
    <name type="scientific">Myxococcus virescens</name>
    <dbReference type="NCBI Taxonomy" id="83456"/>
    <lineage>
        <taxon>Bacteria</taxon>
        <taxon>Pseudomonadati</taxon>
        <taxon>Myxococcota</taxon>
        <taxon>Myxococcia</taxon>
        <taxon>Myxococcales</taxon>
        <taxon>Cystobacterineae</taxon>
        <taxon>Myxococcaceae</taxon>
        <taxon>Myxococcus</taxon>
    </lineage>
</organism>
<dbReference type="AlphaFoldDB" id="A0A511H5J0"/>
<gene>
    <name evidence="8" type="ORF">MVI01_05710</name>
</gene>
<comment type="caution">
    <text evidence="8">The sequence shown here is derived from an EMBL/GenBank/DDBJ whole genome shotgun (WGS) entry which is preliminary data.</text>
</comment>
<keyword evidence="7" id="KW-1133">Transmembrane helix</keyword>
<dbReference type="GO" id="GO:0050501">
    <property type="term" value="F:hyaluronan synthase activity"/>
    <property type="evidence" value="ECO:0007669"/>
    <property type="project" value="TreeGrafter"/>
</dbReference>
<comment type="subcellular location">
    <subcellularLocation>
        <location evidence="1">Cell membrane</location>
    </subcellularLocation>
</comment>
<keyword evidence="2" id="KW-1003">Cell membrane</keyword>
<dbReference type="GO" id="GO:0030213">
    <property type="term" value="P:hyaluronan biosynthetic process"/>
    <property type="evidence" value="ECO:0007669"/>
    <property type="project" value="TreeGrafter"/>
</dbReference>
<protein>
    <submittedName>
        <fullName evidence="8">Chitin synthase</fullName>
    </submittedName>
</protein>
<evidence type="ECO:0000256" key="3">
    <source>
        <dbReference type="ARBA" id="ARBA00022676"/>
    </source>
</evidence>
<keyword evidence="4" id="KW-0808">Transferase</keyword>
<dbReference type="PANTHER" id="PTHR22913:SF12">
    <property type="entry name" value="MANNURONAN SYNTHASE"/>
    <property type="match status" value="1"/>
</dbReference>
<feature type="transmembrane region" description="Helical" evidence="7">
    <location>
        <begin position="392"/>
        <end position="414"/>
    </location>
</feature>
<evidence type="ECO:0000256" key="2">
    <source>
        <dbReference type="ARBA" id="ARBA00022475"/>
    </source>
</evidence>